<dbReference type="GO" id="GO:0006298">
    <property type="term" value="P:mismatch repair"/>
    <property type="evidence" value="ECO:0007669"/>
    <property type="project" value="UniProtKB-UniRule"/>
</dbReference>
<dbReference type="InterPro" id="IPR020667">
    <property type="entry name" value="DNA_mismatch_repair_MutL"/>
</dbReference>
<dbReference type="CDD" id="cd00782">
    <property type="entry name" value="MutL_Trans"/>
    <property type="match status" value="1"/>
</dbReference>
<dbReference type="GO" id="GO:0032300">
    <property type="term" value="C:mismatch repair complex"/>
    <property type="evidence" value="ECO:0007669"/>
    <property type="project" value="InterPro"/>
</dbReference>
<dbReference type="Gene3D" id="3.30.1370.100">
    <property type="entry name" value="MutL, C-terminal domain, regulatory subdomain"/>
    <property type="match status" value="1"/>
</dbReference>
<dbReference type="HAMAP" id="MF_00149">
    <property type="entry name" value="DNA_mis_repair"/>
    <property type="match status" value="1"/>
</dbReference>
<feature type="region of interest" description="Disordered" evidence="6">
    <location>
        <begin position="336"/>
        <end position="388"/>
    </location>
</feature>
<dbReference type="GO" id="GO:0016887">
    <property type="term" value="F:ATP hydrolysis activity"/>
    <property type="evidence" value="ECO:0007669"/>
    <property type="project" value="InterPro"/>
</dbReference>
<evidence type="ECO:0000256" key="3">
    <source>
        <dbReference type="ARBA" id="ARBA00022763"/>
    </source>
</evidence>
<proteinExistence type="inferred from homology"/>
<dbReference type="InterPro" id="IPR037198">
    <property type="entry name" value="MutL_C_sf"/>
</dbReference>
<sequence length="641" mass="69894">MPDTHEIRVLPPGLKNQIAAGEVVERPSSVVKELVENSLDAGATRVDVTVEQGGRGLIVVQDNGRGIAAAQLELAVTRHATSKLRTFEDLSAIASFGFRGEALPSIASVSRFTMISREQGAADAAFIEVRGGEVAGRRIAALAAGTRVEVRELFANTPARLKFLKAESTENKRCQDTLMRIALAHPGCGFSLTVNGREVFRLPADQDLATRLRTFWPPSACEGLGPFDFERLGYRAHGVAGSPAMAQSRGDRILLYVNGRPVQDKLMLGAVRQAYKGMLLSREYPQAVLFLELPRDEVDVNVHPAKLEVRFIEESRVFSTIRGGIVQALAVLTDQGRGYLGPDSGPDSDQRDRRDVSGAYRQDDRPDYGHRSPSGPVGHDAPSFRENGQKFPSYREYAAFASRPVPMDLGPGRGGLAGADPDHAPGYSSEPDPGLDPARFNVTDAARPAPLAGTDYVYLGQVADTYLVLRRGQSLVLVDQHAAHERVLLAAMRRERTRGDSQPLALPLEMDLHPSEAETLDGLRDGLRAMGFILETREAGESGASAAHRLLVRGIPPTLDTGRAREYLADALAARARTLDDLWTMMSCKTAIKAGQPLAVDEALALLDVWLRTPEREYCPHGRPVVVSWNPQELEKLFKRK</sequence>
<dbReference type="SUPFAM" id="SSF55874">
    <property type="entry name" value="ATPase domain of HSP90 chaperone/DNA topoisomerase II/histidine kinase"/>
    <property type="match status" value="1"/>
</dbReference>
<dbReference type="InterPro" id="IPR042120">
    <property type="entry name" value="MutL_C_dimsub"/>
</dbReference>
<dbReference type="InterPro" id="IPR002099">
    <property type="entry name" value="MutL/Mlh/PMS"/>
</dbReference>
<dbReference type="HOGENOM" id="CLU_004131_4_2_7"/>
<dbReference type="SMART" id="SM00853">
    <property type="entry name" value="MutL_C"/>
    <property type="match status" value="1"/>
</dbReference>
<dbReference type="InterPro" id="IPR014790">
    <property type="entry name" value="MutL_C"/>
</dbReference>
<dbReference type="InterPro" id="IPR020568">
    <property type="entry name" value="Ribosomal_Su5_D2-typ_SF"/>
</dbReference>
<evidence type="ECO:0000256" key="2">
    <source>
        <dbReference type="ARBA" id="ARBA00021975"/>
    </source>
</evidence>
<evidence type="ECO:0000259" key="7">
    <source>
        <dbReference type="SMART" id="SM00853"/>
    </source>
</evidence>
<dbReference type="Gene3D" id="3.30.1540.20">
    <property type="entry name" value="MutL, C-terminal domain, dimerisation subdomain"/>
    <property type="match status" value="1"/>
</dbReference>
<dbReference type="AlphaFoldDB" id="E6VRA4"/>
<dbReference type="PANTHER" id="PTHR10073:SF12">
    <property type="entry name" value="DNA MISMATCH REPAIR PROTEIN MLH1"/>
    <property type="match status" value="1"/>
</dbReference>
<feature type="compositionally biased region" description="Basic and acidic residues" evidence="6">
    <location>
        <begin position="348"/>
        <end position="370"/>
    </location>
</feature>
<dbReference type="OrthoDB" id="9763467at2"/>
<protein>
    <recommendedName>
        <fullName evidence="2 5">DNA mismatch repair protein MutL</fullName>
    </recommendedName>
</protein>
<feature type="domain" description="DNA mismatch repair protein S5" evidence="8">
    <location>
        <begin position="212"/>
        <end position="330"/>
    </location>
</feature>
<dbReference type="GO" id="GO:0005524">
    <property type="term" value="F:ATP binding"/>
    <property type="evidence" value="ECO:0007669"/>
    <property type="project" value="InterPro"/>
</dbReference>
<dbReference type="RefSeq" id="WP_013513764.1">
    <property type="nucleotide sequence ID" value="NC_014844.1"/>
</dbReference>
<dbReference type="KEGG" id="das:Daes_0816"/>
<dbReference type="Gene3D" id="3.30.230.10">
    <property type="match status" value="1"/>
</dbReference>
<dbReference type="eggNOG" id="COG0323">
    <property type="taxonomic scope" value="Bacteria"/>
</dbReference>
<evidence type="ECO:0000256" key="6">
    <source>
        <dbReference type="SAM" id="MobiDB-lite"/>
    </source>
</evidence>
<dbReference type="InterPro" id="IPR038973">
    <property type="entry name" value="MutL/Mlh/Pms-like"/>
</dbReference>
<comment type="function">
    <text evidence="5">This protein is involved in the repair of mismatches in DNA. It is required for dam-dependent methyl-directed DNA mismatch repair. May act as a 'molecular matchmaker', a protein that promotes the formation of a stable complex between two or more DNA-binding proteins in an ATP-dependent manner without itself being part of a final effector complex.</text>
</comment>
<feature type="domain" description="MutL C-terminal dimerisation" evidence="7">
    <location>
        <begin position="458"/>
        <end position="598"/>
    </location>
</feature>
<evidence type="ECO:0000256" key="1">
    <source>
        <dbReference type="ARBA" id="ARBA00006082"/>
    </source>
</evidence>
<dbReference type="Pfam" id="PF13589">
    <property type="entry name" value="HATPase_c_3"/>
    <property type="match status" value="1"/>
</dbReference>
<dbReference type="Pfam" id="PF08676">
    <property type="entry name" value="MutL_C"/>
    <property type="match status" value="1"/>
</dbReference>
<evidence type="ECO:0000313" key="9">
    <source>
        <dbReference type="EMBL" id="ADU61833.1"/>
    </source>
</evidence>
<dbReference type="InterPro" id="IPR013507">
    <property type="entry name" value="DNA_mismatch_S5_2-like"/>
</dbReference>
<gene>
    <name evidence="5" type="primary">mutL</name>
    <name evidence="9" type="ordered locus">Daes_0816</name>
</gene>
<dbReference type="CDD" id="cd16926">
    <property type="entry name" value="HATPase_MutL-MLH-PMS-like"/>
    <property type="match status" value="1"/>
</dbReference>
<keyword evidence="4 5" id="KW-0234">DNA repair</keyword>
<evidence type="ECO:0000313" key="10">
    <source>
        <dbReference type="Proteomes" id="UP000002191"/>
    </source>
</evidence>
<dbReference type="InterPro" id="IPR042121">
    <property type="entry name" value="MutL_C_regsub"/>
</dbReference>
<dbReference type="Proteomes" id="UP000002191">
    <property type="component" value="Chromosome"/>
</dbReference>
<dbReference type="InterPro" id="IPR014721">
    <property type="entry name" value="Ribsml_uS5_D2-typ_fold_subgr"/>
</dbReference>
<accession>E6VRA4</accession>
<dbReference type="Gene3D" id="3.30.565.10">
    <property type="entry name" value="Histidine kinase-like ATPase, C-terminal domain"/>
    <property type="match status" value="1"/>
</dbReference>
<keyword evidence="10" id="KW-1185">Reference proteome</keyword>
<dbReference type="STRING" id="643562.Daes_0816"/>
<dbReference type="GO" id="GO:0030983">
    <property type="term" value="F:mismatched DNA binding"/>
    <property type="evidence" value="ECO:0007669"/>
    <property type="project" value="InterPro"/>
</dbReference>
<dbReference type="Pfam" id="PF01119">
    <property type="entry name" value="DNA_mis_repair"/>
    <property type="match status" value="1"/>
</dbReference>
<organism evidence="9 10">
    <name type="scientific">Pseudodesulfovibrio aespoeensis (strain ATCC 700646 / DSM 10631 / Aspo-2)</name>
    <name type="common">Desulfovibrio aespoeensis</name>
    <dbReference type="NCBI Taxonomy" id="643562"/>
    <lineage>
        <taxon>Bacteria</taxon>
        <taxon>Pseudomonadati</taxon>
        <taxon>Thermodesulfobacteriota</taxon>
        <taxon>Desulfovibrionia</taxon>
        <taxon>Desulfovibrionales</taxon>
        <taxon>Desulfovibrionaceae</taxon>
    </lineage>
</organism>
<dbReference type="InterPro" id="IPR036890">
    <property type="entry name" value="HATPase_C_sf"/>
</dbReference>
<feature type="region of interest" description="Disordered" evidence="6">
    <location>
        <begin position="408"/>
        <end position="432"/>
    </location>
</feature>
<dbReference type="PROSITE" id="PS00058">
    <property type="entry name" value="DNA_MISMATCH_REPAIR_1"/>
    <property type="match status" value="1"/>
</dbReference>
<dbReference type="SUPFAM" id="SSF54211">
    <property type="entry name" value="Ribosomal protein S5 domain 2-like"/>
    <property type="match status" value="1"/>
</dbReference>
<reference evidence="10" key="1">
    <citation type="submission" date="2010-12" db="EMBL/GenBank/DDBJ databases">
        <title>Complete sequence of Desulfovibrio aespoeensis Aspo-2.</title>
        <authorList>
            <consortium name="US DOE Joint Genome Institute"/>
            <person name="Lucas S."/>
            <person name="Copeland A."/>
            <person name="Lapidus A."/>
            <person name="Cheng J.-F."/>
            <person name="Goodwin L."/>
            <person name="Pitluck S."/>
            <person name="Chertkov O."/>
            <person name="Misra M."/>
            <person name="Detter J.C."/>
            <person name="Han C."/>
            <person name="Tapia R."/>
            <person name="Land M."/>
            <person name="Hauser L."/>
            <person name="Kyrpides N."/>
            <person name="Ivanova N."/>
            <person name="Ovchinnikova G."/>
            <person name="Pedersen K."/>
            <person name="Jagevall S."/>
            <person name="Hazen T."/>
            <person name="Woyke T."/>
        </authorList>
    </citation>
    <scope>NUCLEOTIDE SEQUENCE [LARGE SCALE GENOMIC DNA]</scope>
    <source>
        <strain evidence="10">ATCC 700646 / DSM 10631 / Aspo-2</strain>
    </source>
</reference>
<comment type="similarity">
    <text evidence="1 5">Belongs to the DNA mismatch repair MutL/HexB family.</text>
</comment>
<evidence type="ECO:0000256" key="5">
    <source>
        <dbReference type="HAMAP-Rule" id="MF_00149"/>
    </source>
</evidence>
<keyword evidence="3 5" id="KW-0227">DNA damage</keyword>
<dbReference type="InterPro" id="IPR014762">
    <property type="entry name" value="DNA_mismatch_repair_CS"/>
</dbReference>
<evidence type="ECO:0000256" key="4">
    <source>
        <dbReference type="ARBA" id="ARBA00023204"/>
    </source>
</evidence>
<reference evidence="9 10" key="2">
    <citation type="journal article" date="2014" name="Genome Announc.">
        <title>Complete Genome Sequence of the Subsurface, Mesophilic Sulfate-Reducing Bacterium Desulfovibrio aespoeensis Aspo-2.</title>
        <authorList>
            <person name="Pedersen K."/>
            <person name="Bengtsson A."/>
            <person name="Edlund J."/>
            <person name="Rabe L."/>
            <person name="Hazen T."/>
            <person name="Chakraborty R."/>
            <person name="Goodwin L."/>
            <person name="Shapiro N."/>
        </authorList>
    </citation>
    <scope>NUCLEOTIDE SEQUENCE [LARGE SCALE GENOMIC DNA]</scope>
    <source>
        <strain evidence="10">ATCC 700646 / DSM 10631 / Aspo-2</strain>
    </source>
</reference>
<dbReference type="SMART" id="SM01340">
    <property type="entry name" value="DNA_mis_repair"/>
    <property type="match status" value="1"/>
</dbReference>
<dbReference type="SUPFAM" id="SSF118116">
    <property type="entry name" value="DNA mismatch repair protein MutL"/>
    <property type="match status" value="1"/>
</dbReference>
<evidence type="ECO:0000259" key="8">
    <source>
        <dbReference type="SMART" id="SM01340"/>
    </source>
</evidence>
<dbReference type="EMBL" id="CP002431">
    <property type="protein sequence ID" value="ADU61833.1"/>
    <property type="molecule type" value="Genomic_DNA"/>
</dbReference>
<dbReference type="FunFam" id="3.30.565.10:FF:000003">
    <property type="entry name" value="DNA mismatch repair endonuclease MutL"/>
    <property type="match status" value="1"/>
</dbReference>
<name>E6VRA4_PSEA9</name>
<dbReference type="PANTHER" id="PTHR10073">
    <property type="entry name" value="DNA MISMATCH REPAIR PROTEIN MLH, PMS, MUTL"/>
    <property type="match status" value="1"/>
</dbReference>
<dbReference type="NCBIfam" id="TIGR00585">
    <property type="entry name" value="mutl"/>
    <property type="match status" value="1"/>
</dbReference>
<dbReference type="GO" id="GO:0140664">
    <property type="term" value="F:ATP-dependent DNA damage sensor activity"/>
    <property type="evidence" value="ECO:0007669"/>
    <property type="project" value="InterPro"/>
</dbReference>